<feature type="region of interest" description="Disordered" evidence="1">
    <location>
        <begin position="61"/>
        <end position="84"/>
    </location>
</feature>
<evidence type="ECO:0000313" key="2">
    <source>
        <dbReference type="EMBL" id="ROL51449.1"/>
    </source>
</evidence>
<gene>
    <name evidence="2" type="ORF">DPX16_3138</name>
</gene>
<organism evidence="2 3">
    <name type="scientific">Anabarilius grahami</name>
    <name type="common">Kanglang fish</name>
    <name type="synonym">Barilius grahami</name>
    <dbReference type="NCBI Taxonomy" id="495550"/>
    <lineage>
        <taxon>Eukaryota</taxon>
        <taxon>Metazoa</taxon>
        <taxon>Chordata</taxon>
        <taxon>Craniata</taxon>
        <taxon>Vertebrata</taxon>
        <taxon>Euteleostomi</taxon>
        <taxon>Actinopterygii</taxon>
        <taxon>Neopterygii</taxon>
        <taxon>Teleostei</taxon>
        <taxon>Ostariophysi</taxon>
        <taxon>Cypriniformes</taxon>
        <taxon>Xenocyprididae</taxon>
        <taxon>Xenocypridinae</taxon>
        <taxon>Xenocypridinae incertae sedis</taxon>
        <taxon>Anabarilius</taxon>
    </lineage>
</organism>
<evidence type="ECO:0000313" key="3">
    <source>
        <dbReference type="Proteomes" id="UP000281406"/>
    </source>
</evidence>
<reference evidence="2 3" key="1">
    <citation type="submission" date="2018-10" db="EMBL/GenBank/DDBJ databases">
        <title>Genome assembly for a Yunnan-Guizhou Plateau 3E fish, Anabarilius grahami (Regan), and its evolutionary and genetic applications.</title>
        <authorList>
            <person name="Jiang W."/>
        </authorList>
    </citation>
    <scope>NUCLEOTIDE SEQUENCE [LARGE SCALE GENOMIC DNA]</scope>
    <source>
        <strain evidence="2">AG-KIZ</strain>
        <tissue evidence="2">Muscle</tissue>
    </source>
</reference>
<evidence type="ECO:0000256" key="1">
    <source>
        <dbReference type="SAM" id="MobiDB-lite"/>
    </source>
</evidence>
<proteinExistence type="predicted"/>
<keyword evidence="3" id="KW-1185">Reference proteome</keyword>
<sequence>MPDNPRASEHRCIENLGILLAILMRRKSCQKQENKRCRRYSVSRALRSCFTARYAEHAPSVSLRLPSSPEHGSGERERESDVRRDSLIMRYSETSIRLCRWDRGMR</sequence>
<comment type="caution">
    <text evidence="2">The sequence shown here is derived from an EMBL/GenBank/DDBJ whole genome shotgun (WGS) entry which is preliminary data.</text>
</comment>
<feature type="compositionally biased region" description="Basic and acidic residues" evidence="1">
    <location>
        <begin position="72"/>
        <end position="84"/>
    </location>
</feature>
<name>A0A3N0YYT7_ANAGA</name>
<dbReference type="Proteomes" id="UP000281406">
    <property type="component" value="Unassembled WGS sequence"/>
</dbReference>
<accession>A0A3N0YYT7</accession>
<protein>
    <submittedName>
        <fullName evidence="2">Uncharacterized protein</fullName>
    </submittedName>
</protein>
<dbReference type="AlphaFoldDB" id="A0A3N0YYT7"/>
<dbReference type="EMBL" id="RJVU01018580">
    <property type="protein sequence ID" value="ROL51449.1"/>
    <property type="molecule type" value="Genomic_DNA"/>
</dbReference>